<name>A0AAV7JHU0_9METZ</name>
<evidence type="ECO:0000313" key="2">
    <source>
        <dbReference type="Proteomes" id="UP001165289"/>
    </source>
</evidence>
<accession>A0AAV7JHU0</accession>
<comment type="caution">
    <text evidence="1">The sequence shown here is derived from an EMBL/GenBank/DDBJ whole genome shotgun (WGS) entry which is preliminary data.</text>
</comment>
<dbReference type="AlphaFoldDB" id="A0AAV7JHU0"/>
<dbReference type="Proteomes" id="UP001165289">
    <property type="component" value="Unassembled WGS sequence"/>
</dbReference>
<protein>
    <submittedName>
        <fullName evidence="1">Uncharacterized protein</fullName>
    </submittedName>
</protein>
<sequence>MRMLPALAFVPPEFVGWSFDHLVTIFPENAYPLCKYFEETYIGLMNLNGGRNPPLFPVDLWNIFHLVPQGLPRTTNLVEAWHRGYLTTCGCHHPTIWKFIKALKTEQANVELKHVRYICGEDPKMQKNPFRTKNR</sequence>
<gene>
    <name evidence="1" type="ORF">LOD99_12172</name>
</gene>
<dbReference type="EMBL" id="JAKMXF010000332">
    <property type="protein sequence ID" value="KAI6648363.1"/>
    <property type="molecule type" value="Genomic_DNA"/>
</dbReference>
<reference evidence="1 2" key="1">
    <citation type="journal article" date="2023" name="BMC Biol.">
        <title>The compact genome of the sponge Oopsacas minuta (Hexactinellida) is lacking key metazoan core genes.</title>
        <authorList>
            <person name="Santini S."/>
            <person name="Schenkelaars Q."/>
            <person name="Jourda C."/>
            <person name="Duchesne M."/>
            <person name="Belahbib H."/>
            <person name="Rocher C."/>
            <person name="Selva M."/>
            <person name="Riesgo A."/>
            <person name="Vervoort M."/>
            <person name="Leys S.P."/>
            <person name="Kodjabachian L."/>
            <person name="Le Bivic A."/>
            <person name="Borchiellini C."/>
            <person name="Claverie J.M."/>
            <person name="Renard E."/>
        </authorList>
    </citation>
    <scope>NUCLEOTIDE SEQUENCE [LARGE SCALE GENOMIC DNA]</scope>
    <source>
        <strain evidence="1">SPO-2</strain>
    </source>
</reference>
<keyword evidence="2" id="KW-1185">Reference proteome</keyword>
<proteinExistence type="predicted"/>
<evidence type="ECO:0000313" key="1">
    <source>
        <dbReference type="EMBL" id="KAI6648363.1"/>
    </source>
</evidence>
<organism evidence="1 2">
    <name type="scientific">Oopsacas minuta</name>
    <dbReference type="NCBI Taxonomy" id="111878"/>
    <lineage>
        <taxon>Eukaryota</taxon>
        <taxon>Metazoa</taxon>
        <taxon>Porifera</taxon>
        <taxon>Hexactinellida</taxon>
        <taxon>Hexasterophora</taxon>
        <taxon>Lyssacinosida</taxon>
        <taxon>Leucopsacidae</taxon>
        <taxon>Oopsacas</taxon>
    </lineage>
</organism>